<keyword evidence="3" id="KW-1185">Reference proteome</keyword>
<evidence type="ECO:0000313" key="2">
    <source>
        <dbReference type="EMBL" id="KAH3893606.1"/>
    </source>
</evidence>
<proteinExistence type="predicted"/>
<evidence type="ECO:0000313" key="3">
    <source>
        <dbReference type="Proteomes" id="UP000828390"/>
    </source>
</evidence>
<dbReference type="EMBL" id="JAIWYP010000001">
    <property type="protein sequence ID" value="KAH3893606.1"/>
    <property type="molecule type" value="Genomic_DNA"/>
</dbReference>
<reference evidence="2" key="1">
    <citation type="journal article" date="2019" name="bioRxiv">
        <title>The Genome of the Zebra Mussel, Dreissena polymorpha: A Resource for Invasive Species Research.</title>
        <authorList>
            <person name="McCartney M.A."/>
            <person name="Auch B."/>
            <person name="Kono T."/>
            <person name="Mallez S."/>
            <person name="Zhang Y."/>
            <person name="Obille A."/>
            <person name="Becker A."/>
            <person name="Abrahante J.E."/>
            <person name="Garbe J."/>
            <person name="Badalamenti J.P."/>
            <person name="Herman A."/>
            <person name="Mangelson H."/>
            <person name="Liachko I."/>
            <person name="Sullivan S."/>
            <person name="Sone E.D."/>
            <person name="Koren S."/>
            <person name="Silverstein K.A.T."/>
            <person name="Beckman K.B."/>
            <person name="Gohl D.M."/>
        </authorList>
    </citation>
    <scope>NUCLEOTIDE SEQUENCE</scope>
    <source>
        <strain evidence="2">Duluth1</strain>
        <tissue evidence="2">Whole animal</tissue>
    </source>
</reference>
<evidence type="ECO:0000256" key="1">
    <source>
        <dbReference type="SAM" id="MobiDB-lite"/>
    </source>
</evidence>
<accession>A0A9D4NFZ9</accession>
<feature type="region of interest" description="Disordered" evidence="1">
    <location>
        <begin position="63"/>
        <end position="106"/>
    </location>
</feature>
<protein>
    <submittedName>
        <fullName evidence="2">Uncharacterized protein</fullName>
    </submittedName>
</protein>
<gene>
    <name evidence="2" type="ORF">DPMN_017754</name>
</gene>
<feature type="compositionally biased region" description="Pro residues" evidence="1">
    <location>
        <begin position="67"/>
        <end position="80"/>
    </location>
</feature>
<sequence>MEKTINRSVPQWVNIFRSQLLQRTRSQLLGYLNRSGRRNLDFSIWRDLNDMVVGPVVQYSSHLRTRPQPPGGPGWQPVPRPDLGSWRDLESSRRDRKSRGWSDIYH</sequence>
<reference evidence="2" key="2">
    <citation type="submission" date="2020-11" db="EMBL/GenBank/DDBJ databases">
        <authorList>
            <person name="McCartney M.A."/>
            <person name="Auch B."/>
            <person name="Kono T."/>
            <person name="Mallez S."/>
            <person name="Becker A."/>
            <person name="Gohl D.M."/>
            <person name="Silverstein K.A.T."/>
            <person name="Koren S."/>
            <person name="Bechman K.B."/>
            <person name="Herman A."/>
            <person name="Abrahante J.E."/>
            <person name="Garbe J."/>
        </authorList>
    </citation>
    <scope>NUCLEOTIDE SEQUENCE</scope>
    <source>
        <strain evidence="2">Duluth1</strain>
        <tissue evidence="2">Whole animal</tissue>
    </source>
</reference>
<dbReference type="AlphaFoldDB" id="A0A9D4NFZ9"/>
<organism evidence="2 3">
    <name type="scientific">Dreissena polymorpha</name>
    <name type="common">Zebra mussel</name>
    <name type="synonym">Mytilus polymorpha</name>
    <dbReference type="NCBI Taxonomy" id="45954"/>
    <lineage>
        <taxon>Eukaryota</taxon>
        <taxon>Metazoa</taxon>
        <taxon>Spiralia</taxon>
        <taxon>Lophotrochozoa</taxon>
        <taxon>Mollusca</taxon>
        <taxon>Bivalvia</taxon>
        <taxon>Autobranchia</taxon>
        <taxon>Heteroconchia</taxon>
        <taxon>Euheterodonta</taxon>
        <taxon>Imparidentia</taxon>
        <taxon>Neoheterodontei</taxon>
        <taxon>Myida</taxon>
        <taxon>Dreissenoidea</taxon>
        <taxon>Dreissenidae</taxon>
        <taxon>Dreissena</taxon>
    </lineage>
</organism>
<dbReference type="Proteomes" id="UP000828390">
    <property type="component" value="Unassembled WGS sequence"/>
</dbReference>
<name>A0A9D4NFZ9_DREPO</name>
<comment type="caution">
    <text evidence="2">The sequence shown here is derived from an EMBL/GenBank/DDBJ whole genome shotgun (WGS) entry which is preliminary data.</text>
</comment>